<dbReference type="GO" id="GO:0005654">
    <property type="term" value="C:nucleoplasm"/>
    <property type="evidence" value="ECO:0007669"/>
    <property type="project" value="Ensembl"/>
</dbReference>
<dbReference type="FunFam" id="3.40.1810.10:FF:000001">
    <property type="entry name" value="Myocyte-specific enhancer factor 2A homolog"/>
    <property type="match status" value="1"/>
</dbReference>
<feature type="region of interest" description="Disordered" evidence="7">
    <location>
        <begin position="92"/>
        <end position="126"/>
    </location>
</feature>
<dbReference type="GO" id="GO:0000978">
    <property type="term" value="F:RNA polymerase II cis-regulatory region sequence-specific DNA binding"/>
    <property type="evidence" value="ECO:0007669"/>
    <property type="project" value="Ensembl"/>
</dbReference>
<organism evidence="9 10">
    <name type="scientific">Cricetulus griseus</name>
    <name type="common">Chinese hamster</name>
    <name type="synonym">Cricetulus barabensis griseus</name>
    <dbReference type="NCBI Taxonomy" id="10029"/>
    <lineage>
        <taxon>Eukaryota</taxon>
        <taxon>Metazoa</taxon>
        <taxon>Chordata</taxon>
        <taxon>Craniata</taxon>
        <taxon>Vertebrata</taxon>
        <taxon>Euteleostomi</taxon>
        <taxon>Mammalia</taxon>
        <taxon>Eutheria</taxon>
        <taxon>Euarchontoglires</taxon>
        <taxon>Glires</taxon>
        <taxon>Rodentia</taxon>
        <taxon>Myomorpha</taxon>
        <taxon>Muroidea</taxon>
        <taxon>Cricetidae</taxon>
        <taxon>Cricetinae</taxon>
        <taxon>Cricetulus</taxon>
    </lineage>
</organism>
<evidence type="ECO:0000256" key="6">
    <source>
        <dbReference type="ARBA" id="ARBA00023242"/>
    </source>
</evidence>
<dbReference type="GO" id="GO:0007507">
    <property type="term" value="P:heart development"/>
    <property type="evidence" value="ECO:0007669"/>
    <property type="project" value="TreeGrafter"/>
</dbReference>
<name>A0A8C2QI32_CRIGR</name>
<dbReference type="GO" id="GO:0046983">
    <property type="term" value="F:protein dimerization activity"/>
    <property type="evidence" value="ECO:0007669"/>
    <property type="project" value="InterPro"/>
</dbReference>
<keyword evidence="6" id="KW-0539">Nucleus</keyword>
<feature type="compositionally biased region" description="Acidic residues" evidence="7">
    <location>
        <begin position="98"/>
        <end position="108"/>
    </location>
</feature>
<feature type="region of interest" description="Disordered" evidence="7">
    <location>
        <begin position="246"/>
        <end position="288"/>
    </location>
</feature>
<dbReference type="GO" id="GO:0030154">
    <property type="term" value="P:cell differentiation"/>
    <property type="evidence" value="ECO:0007669"/>
    <property type="project" value="TreeGrafter"/>
</dbReference>
<keyword evidence="4" id="KW-0010">Activator</keyword>
<dbReference type="InterPro" id="IPR033896">
    <property type="entry name" value="MEF2-like_N"/>
</dbReference>
<dbReference type="PROSITE" id="PS00350">
    <property type="entry name" value="MADS_BOX_1"/>
    <property type="match status" value="1"/>
</dbReference>
<dbReference type="PROSITE" id="PS50066">
    <property type="entry name" value="MADS_BOX_2"/>
    <property type="match status" value="1"/>
</dbReference>
<reference evidence="9" key="2">
    <citation type="submission" date="2025-09" db="UniProtKB">
        <authorList>
            <consortium name="Ensembl"/>
        </authorList>
    </citation>
    <scope>IDENTIFICATION</scope>
</reference>
<accession>A0A8C2QI32</accession>
<evidence type="ECO:0000256" key="3">
    <source>
        <dbReference type="ARBA" id="ARBA00023125"/>
    </source>
</evidence>
<evidence type="ECO:0000259" key="8">
    <source>
        <dbReference type="PROSITE" id="PS50066"/>
    </source>
</evidence>
<dbReference type="Gene3D" id="3.40.1810.10">
    <property type="entry name" value="Transcription factor, MADS-box"/>
    <property type="match status" value="1"/>
</dbReference>
<keyword evidence="2" id="KW-0805">Transcription regulation</keyword>
<keyword evidence="3" id="KW-0238">DNA-binding</keyword>
<proteinExistence type="predicted"/>
<keyword evidence="5" id="KW-0804">Transcription</keyword>
<dbReference type="GO" id="GO:0030054">
    <property type="term" value="C:cell junction"/>
    <property type="evidence" value="ECO:0007669"/>
    <property type="project" value="Ensembl"/>
</dbReference>
<evidence type="ECO:0000313" key="10">
    <source>
        <dbReference type="Proteomes" id="UP000694386"/>
    </source>
</evidence>
<evidence type="ECO:0000256" key="1">
    <source>
        <dbReference type="ARBA" id="ARBA00004123"/>
    </source>
</evidence>
<sequence length="324" mass="34426">MGRKKIQISRILDQRNRQVTFTKRKFGLMKKAYELSVLCDCDIALIIFNSAQRLFQYASSDMDRVLLKYTEYSEPHESRTNADILQTLKRRGVGLDGPEPEVEEEPEGPGEKSLRTAGGDRGSASPLPLIYPVAPAMSVSELSHRVPLAPPGCEPGGPGEAASVHSRPPHFRPPGLGHPIFSPSHLTGKTPPPLYLATDGRRPDLPAGLVGARGGLGTSRSLYSGLQSPGAPGPALGSFAFLPPGSAGAAGALTEPHSEGPPSRVASPPTPPISIKSERLSPATGASGDFPRSFPYPLLLARPLAEPLRPAASLRRLTPDGWPR</sequence>
<evidence type="ECO:0000313" key="9">
    <source>
        <dbReference type="Ensembl" id="ENSCGRP00001013281.1"/>
    </source>
</evidence>
<dbReference type="GO" id="GO:0001228">
    <property type="term" value="F:DNA-binding transcription activator activity, RNA polymerase II-specific"/>
    <property type="evidence" value="ECO:0007669"/>
    <property type="project" value="Ensembl"/>
</dbReference>
<protein>
    <submittedName>
        <fullName evidence="9">Myocyte enhancer factor 2B</fullName>
    </submittedName>
</protein>
<reference evidence="9" key="1">
    <citation type="submission" date="2025-08" db="UniProtKB">
        <authorList>
            <consortium name="Ensembl"/>
        </authorList>
    </citation>
    <scope>IDENTIFICATION</scope>
</reference>
<dbReference type="PRINTS" id="PR00404">
    <property type="entry name" value="MADSDOMAIN"/>
</dbReference>
<dbReference type="AlphaFoldDB" id="A0A8C2QI32"/>
<feature type="domain" description="MADS-box" evidence="8">
    <location>
        <begin position="1"/>
        <end position="61"/>
    </location>
</feature>
<dbReference type="GO" id="GO:0005829">
    <property type="term" value="C:cytosol"/>
    <property type="evidence" value="ECO:0007669"/>
    <property type="project" value="Ensembl"/>
</dbReference>
<dbReference type="Proteomes" id="UP000694386">
    <property type="component" value="Unplaced"/>
</dbReference>
<dbReference type="SMART" id="SM00432">
    <property type="entry name" value="MADS"/>
    <property type="match status" value="1"/>
</dbReference>
<evidence type="ECO:0000256" key="5">
    <source>
        <dbReference type="ARBA" id="ARBA00023163"/>
    </source>
</evidence>
<dbReference type="SUPFAM" id="SSF55455">
    <property type="entry name" value="SRF-like"/>
    <property type="match status" value="1"/>
</dbReference>
<dbReference type="Pfam" id="PF00319">
    <property type="entry name" value="SRF-TF"/>
    <property type="match status" value="1"/>
</dbReference>
<dbReference type="GO" id="GO:0005667">
    <property type="term" value="C:transcription regulator complex"/>
    <property type="evidence" value="ECO:0007669"/>
    <property type="project" value="Ensembl"/>
</dbReference>
<evidence type="ECO:0000256" key="2">
    <source>
        <dbReference type="ARBA" id="ARBA00023015"/>
    </source>
</evidence>
<dbReference type="PANTHER" id="PTHR11945:SF383">
    <property type="entry name" value="MYOCYTE-SPECIFIC ENHANCER FACTOR 2B"/>
    <property type="match status" value="1"/>
</dbReference>
<dbReference type="Ensembl" id="ENSCGRT00001017518.1">
    <property type="protein sequence ID" value="ENSCGRP00001013281.1"/>
    <property type="gene ID" value="ENSCGRG00001014460.1"/>
</dbReference>
<dbReference type="GO" id="GO:0042826">
    <property type="term" value="F:histone deacetylase binding"/>
    <property type="evidence" value="ECO:0007669"/>
    <property type="project" value="Ensembl"/>
</dbReference>
<evidence type="ECO:0000256" key="4">
    <source>
        <dbReference type="ARBA" id="ARBA00023159"/>
    </source>
</evidence>
<dbReference type="PANTHER" id="PTHR11945">
    <property type="entry name" value="MADS BOX PROTEIN"/>
    <property type="match status" value="1"/>
</dbReference>
<comment type="subcellular location">
    <subcellularLocation>
        <location evidence="1">Nucleus</location>
    </subcellularLocation>
</comment>
<dbReference type="InterPro" id="IPR036879">
    <property type="entry name" value="TF_MADSbox_sf"/>
</dbReference>
<dbReference type="InterPro" id="IPR002100">
    <property type="entry name" value="TF_MADSbox"/>
</dbReference>
<evidence type="ECO:0000256" key="7">
    <source>
        <dbReference type="SAM" id="MobiDB-lite"/>
    </source>
</evidence>
<dbReference type="CDD" id="cd00265">
    <property type="entry name" value="MADS_MEF2_like"/>
    <property type="match status" value="1"/>
</dbReference>